<feature type="transmembrane region" description="Helical" evidence="2">
    <location>
        <begin position="69"/>
        <end position="95"/>
    </location>
</feature>
<dbReference type="STRING" id="1458985.BJP34_17685"/>
<dbReference type="InterPro" id="IPR025642">
    <property type="entry name" value="DUF4342"/>
</dbReference>
<evidence type="ECO:0000259" key="3">
    <source>
        <dbReference type="Pfam" id="PF14242"/>
    </source>
</evidence>
<accession>A0A1D8TTQ9</accession>
<keyword evidence="2" id="KW-0812">Transmembrane</keyword>
<keyword evidence="2" id="KW-1133">Transmembrane helix</keyword>
<dbReference type="Pfam" id="PF14242">
    <property type="entry name" value="DUF4342"/>
    <property type="match status" value="1"/>
</dbReference>
<reference evidence="5" key="1">
    <citation type="submission" date="2016-10" db="EMBL/GenBank/DDBJ databases">
        <title>Comparative genomics uncovers the prolific and rare metabolic potential of the cyanobacterial genus Moorea.</title>
        <authorList>
            <person name="Leao T."/>
            <person name="Castelao G."/>
            <person name="Korobeynikov A."/>
            <person name="Monroe E.A."/>
            <person name="Podell S."/>
            <person name="Glukhov E."/>
            <person name="Allen E."/>
            <person name="Gerwick W.H."/>
            <person name="Gerwick L."/>
        </authorList>
    </citation>
    <scope>NUCLEOTIDE SEQUENCE [LARGE SCALE GENOMIC DNA]</scope>
    <source>
        <strain evidence="5">PAL-8-15-08-1</strain>
    </source>
</reference>
<name>A0A1D8TTQ9_9CYAN</name>
<protein>
    <recommendedName>
        <fullName evidence="3">DUF4342 domain-containing protein</fullName>
    </recommendedName>
</protein>
<dbReference type="EMBL" id="CP017599">
    <property type="protein sequence ID" value="AOX01029.1"/>
    <property type="molecule type" value="Genomic_DNA"/>
</dbReference>
<evidence type="ECO:0000256" key="2">
    <source>
        <dbReference type="SAM" id="Phobius"/>
    </source>
</evidence>
<feature type="region of interest" description="Disordered" evidence="1">
    <location>
        <begin position="1"/>
        <end position="21"/>
    </location>
</feature>
<evidence type="ECO:0000313" key="5">
    <source>
        <dbReference type="Proteomes" id="UP000177870"/>
    </source>
</evidence>
<gene>
    <name evidence="4" type="ORF">BJP34_17685</name>
</gene>
<evidence type="ECO:0000256" key="1">
    <source>
        <dbReference type="SAM" id="MobiDB-lite"/>
    </source>
</evidence>
<sequence>MNEPTDQQINNHSNSVEPDVQPKVSVEEFSISGNDLIDKVKDLIDQGNIRRIIIKNDQERILLEIPLTFGVLGGVTAIFLAPWLLALGAIGALAARLKVVVERKE</sequence>
<proteinExistence type="predicted"/>
<organism evidence="4 5">
    <name type="scientific">Moorena producens PAL-8-15-08-1</name>
    <dbReference type="NCBI Taxonomy" id="1458985"/>
    <lineage>
        <taxon>Bacteria</taxon>
        <taxon>Bacillati</taxon>
        <taxon>Cyanobacteriota</taxon>
        <taxon>Cyanophyceae</taxon>
        <taxon>Coleofasciculales</taxon>
        <taxon>Coleofasciculaceae</taxon>
        <taxon>Moorena</taxon>
    </lineage>
</organism>
<dbReference type="KEGG" id="mpro:BJP34_17685"/>
<dbReference type="AlphaFoldDB" id="A0A1D8TTQ9"/>
<feature type="compositionally biased region" description="Polar residues" evidence="1">
    <location>
        <begin position="1"/>
        <end position="16"/>
    </location>
</feature>
<dbReference type="OrthoDB" id="677607at2"/>
<evidence type="ECO:0000313" key="4">
    <source>
        <dbReference type="EMBL" id="AOX01029.1"/>
    </source>
</evidence>
<dbReference type="Proteomes" id="UP000177870">
    <property type="component" value="Chromosome"/>
</dbReference>
<keyword evidence="2" id="KW-0472">Membrane</keyword>
<dbReference type="RefSeq" id="WP_070393480.1">
    <property type="nucleotide sequence ID" value="NZ_CP017599.1"/>
</dbReference>
<feature type="domain" description="DUF4342" evidence="3">
    <location>
        <begin position="25"/>
        <end position="103"/>
    </location>
</feature>